<dbReference type="InterPro" id="IPR005974">
    <property type="entry name" value="Nase_asu"/>
</dbReference>
<sequence>MPFVTLDCDKCIEERGRHTYITDKKNPVIPVCNVRTVPGDMTERGCAFAGARGVVGGPVKDVIQIVHGPVGCAYYTWSSRRHLSDSEFHRKYCFSTDMQEKDIVFGGEKKLYNAIIEANQEFPEAKAVFIYATCPTALIGDDLEAVAKKASKAIGKPVVAFNSPGFCGVSQSKGHHIANHTIFEKIVGTKELEDPTPYDVNIIGEYNIDGDYWVLEKLFTKIGLRIITAFTGNASYDNLCKMHHAKLNIVHCQRSATYIARLMKEKYGTPFIRVTLFGITETINSLREIGEFFGIQKKVEEVIEEELESIMPRLQFYREKLRGKRAMIYVGAPRVWHWIPLMRDLGIEVVACATTFGHEDDYEKINARADDGVLVIDNPNELELEEVIQKYKPDIFLTGLKEKYLAHKLGVPSLNSHSYENGPYVAFEGLVNFARDLYKSLYAPVWNFVGERWSAKWQPNWLTL</sequence>
<evidence type="ECO:0000256" key="7">
    <source>
        <dbReference type="ARBA" id="ARBA00023014"/>
    </source>
</evidence>
<keyword evidence="6 11" id="KW-0408">Iron</keyword>
<comment type="similarity">
    <text evidence="10">Belongs to the NifD/NifK/NifE/NifN family.</text>
</comment>
<dbReference type="CDD" id="cd01967">
    <property type="entry name" value="Nitrogenase_MoFe_alpha_like"/>
    <property type="match status" value="1"/>
</dbReference>
<evidence type="ECO:0000256" key="11">
    <source>
        <dbReference type="RuleBase" id="RU004022"/>
    </source>
</evidence>
<keyword evidence="3" id="KW-0547">Nucleotide-binding</keyword>
<dbReference type="RefSeq" id="WP_039767379.1">
    <property type="nucleotide sequence ID" value="NZ_CP034791.1"/>
</dbReference>
<keyword evidence="4" id="KW-0067">ATP-binding</keyword>
<keyword evidence="5 11" id="KW-0560">Oxidoreductase</keyword>
<comment type="catalytic activity">
    <reaction evidence="9 11">
        <text>N2 + 8 reduced [2Fe-2S]-[ferredoxin] + 16 ATP + 16 H2O = H2 + 8 oxidized [2Fe-2S]-[ferredoxin] + 2 NH4(+) + 16 ADP + 16 phosphate + 6 H(+)</text>
        <dbReference type="Rhea" id="RHEA:21448"/>
        <dbReference type="Rhea" id="RHEA-COMP:10000"/>
        <dbReference type="Rhea" id="RHEA-COMP:10001"/>
        <dbReference type="ChEBI" id="CHEBI:15377"/>
        <dbReference type="ChEBI" id="CHEBI:15378"/>
        <dbReference type="ChEBI" id="CHEBI:17997"/>
        <dbReference type="ChEBI" id="CHEBI:18276"/>
        <dbReference type="ChEBI" id="CHEBI:28938"/>
        <dbReference type="ChEBI" id="CHEBI:30616"/>
        <dbReference type="ChEBI" id="CHEBI:33737"/>
        <dbReference type="ChEBI" id="CHEBI:33738"/>
        <dbReference type="ChEBI" id="CHEBI:43474"/>
        <dbReference type="ChEBI" id="CHEBI:456216"/>
        <dbReference type="EC" id="1.18.6.1"/>
    </reaction>
</comment>
<keyword evidence="7" id="KW-0411">Iron-sulfur</keyword>
<evidence type="ECO:0000256" key="2">
    <source>
        <dbReference type="ARBA" id="ARBA00022723"/>
    </source>
</evidence>
<dbReference type="Proteomes" id="UP000282930">
    <property type="component" value="Chromosome"/>
</dbReference>
<keyword evidence="8 10" id="KW-0535">Nitrogen fixation</keyword>
<dbReference type="EMBL" id="CP034791">
    <property type="protein sequence ID" value="AZT91463.1"/>
    <property type="molecule type" value="Genomic_DNA"/>
</dbReference>
<evidence type="ECO:0000256" key="1">
    <source>
        <dbReference type="ARBA" id="ARBA00001919"/>
    </source>
</evidence>
<evidence type="ECO:0000256" key="4">
    <source>
        <dbReference type="ARBA" id="ARBA00022840"/>
    </source>
</evidence>
<dbReference type="SUPFAM" id="SSF53807">
    <property type="entry name" value="Helical backbone' metal receptor"/>
    <property type="match status" value="1"/>
</dbReference>
<evidence type="ECO:0000256" key="5">
    <source>
        <dbReference type="ARBA" id="ARBA00023002"/>
    </source>
</evidence>
<evidence type="ECO:0000256" key="3">
    <source>
        <dbReference type="ARBA" id="ARBA00022741"/>
    </source>
</evidence>
<protein>
    <recommendedName>
        <fullName evidence="11">Nitrogenase protein alpha chain</fullName>
        <ecNumber evidence="11">1.18.6.1</ecNumber>
    </recommendedName>
</protein>
<dbReference type="PANTHER" id="PTHR43457">
    <property type="entry name" value="NITROGENASE MOLYBDENUM-IRON PROTEIN ALPHA CHAIN"/>
    <property type="match status" value="1"/>
</dbReference>
<evidence type="ECO:0000256" key="10">
    <source>
        <dbReference type="RuleBase" id="RU004021"/>
    </source>
</evidence>
<dbReference type="Gene3D" id="3.40.50.12380">
    <property type="entry name" value="Nitrogenase MoFe cofactor biosynthesis protein NifE, C-terminal"/>
    <property type="match status" value="1"/>
</dbReference>
<dbReference type="NCBIfam" id="TIGR01284">
    <property type="entry name" value="alt_nitrog_alph"/>
    <property type="match status" value="1"/>
</dbReference>
<evidence type="ECO:0000256" key="8">
    <source>
        <dbReference type="ARBA" id="ARBA00023231"/>
    </source>
</evidence>
<dbReference type="AlphaFoldDB" id="A0A3T0D8T0"/>
<dbReference type="GO" id="GO:0046872">
    <property type="term" value="F:metal ion binding"/>
    <property type="evidence" value="ECO:0007669"/>
    <property type="project" value="UniProtKB-KW"/>
</dbReference>
<reference evidence="13 14" key="1">
    <citation type="submission" date="2018-12" db="EMBL/GenBank/DDBJ databases">
        <title>Genome sequence from the cellulolytic species, Caldicellulosiruptor changbaiensis.</title>
        <authorList>
            <person name="Blumer-Schuette S.E."/>
            <person name="Mendoza C."/>
        </authorList>
    </citation>
    <scope>NUCLEOTIDE SEQUENCE [LARGE SCALE GENOMIC DNA]</scope>
    <source>
        <strain evidence="13 14">CBS-Z</strain>
    </source>
</reference>
<keyword evidence="2 11" id="KW-0479">Metal-binding</keyword>
<dbReference type="GO" id="GO:0005524">
    <property type="term" value="F:ATP binding"/>
    <property type="evidence" value="ECO:0007669"/>
    <property type="project" value="UniProtKB-KW"/>
</dbReference>
<dbReference type="EC" id="1.18.6.1" evidence="11"/>
<evidence type="ECO:0000313" key="13">
    <source>
        <dbReference type="EMBL" id="AZT91463.1"/>
    </source>
</evidence>
<evidence type="ECO:0000256" key="6">
    <source>
        <dbReference type="ARBA" id="ARBA00023004"/>
    </source>
</evidence>
<comment type="cofactor">
    <cofactor evidence="1">
        <name>[8Fe-7S] cluster</name>
        <dbReference type="ChEBI" id="CHEBI:21143"/>
    </cofactor>
</comment>
<dbReference type="InterPro" id="IPR000318">
    <property type="entry name" value="Nase_comp1_CS"/>
</dbReference>
<organism evidence="13 14">
    <name type="scientific">Caldicellulosiruptor changbaiensis</name>
    <dbReference type="NCBI Taxonomy" id="1222016"/>
    <lineage>
        <taxon>Bacteria</taxon>
        <taxon>Bacillati</taxon>
        <taxon>Bacillota</taxon>
        <taxon>Bacillota incertae sedis</taxon>
        <taxon>Caldicellulosiruptorales</taxon>
        <taxon>Caldicellulosiruptoraceae</taxon>
        <taxon>Caldicellulosiruptor</taxon>
    </lineage>
</organism>
<evidence type="ECO:0000256" key="9">
    <source>
        <dbReference type="ARBA" id="ARBA00047967"/>
    </source>
</evidence>
<evidence type="ECO:0000313" key="14">
    <source>
        <dbReference type="Proteomes" id="UP000282930"/>
    </source>
</evidence>
<dbReference type="NCBIfam" id="TIGR01862">
    <property type="entry name" value="N2-ase-Ialpha"/>
    <property type="match status" value="1"/>
</dbReference>
<name>A0A3T0D8T0_9FIRM</name>
<gene>
    <name evidence="13" type="ORF">ELD05_13105</name>
</gene>
<dbReference type="KEGG" id="ccha:ELD05_13105"/>
<dbReference type="PROSITE" id="PS00699">
    <property type="entry name" value="NITROGENASE_1_1"/>
    <property type="match status" value="1"/>
</dbReference>
<proteinExistence type="inferred from homology"/>
<dbReference type="GO" id="GO:0016163">
    <property type="term" value="F:nitrogenase activity"/>
    <property type="evidence" value="ECO:0007669"/>
    <property type="project" value="UniProtKB-EC"/>
</dbReference>
<feature type="domain" description="Nitrogenase/oxidoreductase component 1" evidence="12">
    <location>
        <begin position="46"/>
        <end position="441"/>
    </location>
</feature>
<dbReference type="GO" id="GO:0051536">
    <property type="term" value="F:iron-sulfur cluster binding"/>
    <property type="evidence" value="ECO:0007669"/>
    <property type="project" value="UniProtKB-KW"/>
</dbReference>
<dbReference type="InterPro" id="IPR000510">
    <property type="entry name" value="Nase/OxRdtase_comp1"/>
</dbReference>
<keyword evidence="14" id="KW-1185">Reference proteome</keyword>
<dbReference type="PROSITE" id="PS00090">
    <property type="entry name" value="NITROGENASE_1_2"/>
    <property type="match status" value="1"/>
</dbReference>
<dbReference type="InterPro" id="IPR010143">
    <property type="entry name" value="Nase_comp1_asu"/>
</dbReference>
<dbReference type="Pfam" id="PF00148">
    <property type="entry name" value="Oxidored_nitro"/>
    <property type="match status" value="1"/>
</dbReference>
<evidence type="ECO:0000259" key="12">
    <source>
        <dbReference type="Pfam" id="PF00148"/>
    </source>
</evidence>
<dbReference type="PANTHER" id="PTHR43457:SF1">
    <property type="entry name" value="NITROGENASE MOLYBDENUM-IRON PROTEIN ALPHA CHAIN"/>
    <property type="match status" value="1"/>
</dbReference>
<accession>A0A3T0D8T0</accession>
<dbReference type="Gene3D" id="3.40.50.1980">
    <property type="entry name" value="Nitrogenase molybdenum iron protein domain"/>
    <property type="match status" value="1"/>
</dbReference>